<feature type="transmembrane region" description="Helical" evidence="14">
    <location>
        <begin position="219"/>
        <end position="239"/>
    </location>
</feature>
<dbReference type="InterPro" id="IPR003824">
    <property type="entry name" value="UppP"/>
</dbReference>
<keyword evidence="14" id="KW-0133">Cell shape</keyword>
<keyword evidence="7 14" id="KW-0378">Hydrolase</keyword>
<feature type="transmembrane region" description="Helical" evidence="14">
    <location>
        <begin position="44"/>
        <end position="62"/>
    </location>
</feature>
<dbReference type="Pfam" id="PF02673">
    <property type="entry name" value="BacA"/>
    <property type="match status" value="1"/>
</dbReference>
<evidence type="ECO:0000256" key="4">
    <source>
        <dbReference type="ARBA" id="ARBA00021581"/>
    </source>
</evidence>
<feature type="transmembrane region" description="Helical" evidence="14">
    <location>
        <begin position="114"/>
        <end position="131"/>
    </location>
</feature>
<evidence type="ECO:0000256" key="13">
    <source>
        <dbReference type="ARBA" id="ARBA00047594"/>
    </source>
</evidence>
<comment type="miscellaneous">
    <text evidence="14">Bacitracin is thought to be involved in the inhibition of peptidoglycan synthesis by sequestering undecaprenyl diphosphate, thereby reducing the pool of lipid carrier available.</text>
</comment>
<comment type="subcellular location">
    <subcellularLocation>
        <location evidence="1 14">Cell membrane</location>
        <topology evidence="1 14">Multi-pass membrane protein</topology>
    </subcellularLocation>
</comment>
<dbReference type="GO" id="GO:0008360">
    <property type="term" value="P:regulation of cell shape"/>
    <property type="evidence" value="ECO:0007669"/>
    <property type="project" value="UniProtKB-KW"/>
</dbReference>
<dbReference type="AlphaFoldDB" id="A0A369A4D9"/>
<evidence type="ECO:0000256" key="11">
    <source>
        <dbReference type="ARBA" id="ARBA00032707"/>
    </source>
</evidence>
<proteinExistence type="inferred from homology"/>
<dbReference type="GO" id="GO:0046677">
    <property type="term" value="P:response to antibiotic"/>
    <property type="evidence" value="ECO:0007669"/>
    <property type="project" value="UniProtKB-UniRule"/>
</dbReference>
<comment type="function">
    <text evidence="14">Catalyzes the dephosphorylation of undecaprenyl diphosphate (UPP). Confers resistance to bacitracin.</text>
</comment>
<evidence type="ECO:0000256" key="7">
    <source>
        <dbReference type="ARBA" id="ARBA00022801"/>
    </source>
</evidence>
<dbReference type="PANTHER" id="PTHR30622:SF2">
    <property type="entry name" value="UNDECAPRENYL-DIPHOSPHATASE"/>
    <property type="match status" value="1"/>
</dbReference>
<evidence type="ECO:0000256" key="6">
    <source>
        <dbReference type="ARBA" id="ARBA00022692"/>
    </source>
</evidence>
<evidence type="ECO:0000256" key="3">
    <source>
        <dbReference type="ARBA" id="ARBA00012374"/>
    </source>
</evidence>
<accession>A0A369A4D9</accession>
<keyword evidence="16" id="KW-1185">Reference proteome</keyword>
<dbReference type="GO" id="GO:0005886">
    <property type="term" value="C:plasma membrane"/>
    <property type="evidence" value="ECO:0007669"/>
    <property type="project" value="UniProtKB-SubCell"/>
</dbReference>
<feature type="transmembrane region" description="Helical" evidence="14">
    <location>
        <begin position="181"/>
        <end position="199"/>
    </location>
</feature>
<dbReference type="GO" id="GO:0050380">
    <property type="term" value="F:undecaprenyl-diphosphatase activity"/>
    <property type="evidence" value="ECO:0007669"/>
    <property type="project" value="UniProtKB-UniRule"/>
</dbReference>
<feature type="transmembrane region" description="Helical" evidence="14">
    <location>
        <begin position="143"/>
        <end position="161"/>
    </location>
</feature>
<dbReference type="RefSeq" id="WP_114366317.1">
    <property type="nucleotide sequence ID" value="NZ_BHZF01000003.1"/>
</dbReference>
<feature type="transmembrane region" description="Helical" evidence="14">
    <location>
        <begin position="82"/>
        <end position="102"/>
    </location>
</feature>
<keyword evidence="14" id="KW-0961">Cell wall biogenesis/degradation</keyword>
<dbReference type="GO" id="GO:0071555">
    <property type="term" value="P:cell wall organization"/>
    <property type="evidence" value="ECO:0007669"/>
    <property type="project" value="UniProtKB-KW"/>
</dbReference>
<evidence type="ECO:0000256" key="2">
    <source>
        <dbReference type="ARBA" id="ARBA00010621"/>
    </source>
</evidence>
<evidence type="ECO:0000256" key="1">
    <source>
        <dbReference type="ARBA" id="ARBA00004651"/>
    </source>
</evidence>
<keyword evidence="9 14" id="KW-0472">Membrane</keyword>
<dbReference type="PANTHER" id="PTHR30622">
    <property type="entry name" value="UNDECAPRENYL-DIPHOSPHATASE"/>
    <property type="match status" value="1"/>
</dbReference>
<reference evidence="15 16" key="1">
    <citation type="submission" date="2018-07" db="EMBL/GenBank/DDBJ databases">
        <title>Genomic Encyclopedia of Type Strains, Phase IV (KMG-IV): sequencing the most valuable type-strain genomes for metagenomic binning, comparative biology and taxonomic classification.</title>
        <authorList>
            <person name="Goeker M."/>
        </authorList>
    </citation>
    <scope>NUCLEOTIDE SEQUENCE [LARGE SCALE GENOMIC DNA]</scope>
    <source>
        <strain evidence="15 16">DSM 21410</strain>
    </source>
</reference>
<keyword evidence="5 14" id="KW-1003">Cell membrane</keyword>
<keyword evidence="8 14" id="KW-1133">Transmembrane helix</keyword>
<comment type="similarity">
    <text evidence="2 14">Belongs to the UppP family.</text>
</comment>
<dbReference type="GO" id="GO:0009252">
    <property type="term" value="P:peptidoglycan biosynthetic process"/>
    <property type="evidence" value="ECO:0007669"/>
    <property type="project" value="UniProtKB-KW"/>
</dbReference>
<keyword evidence="6 14" id="KW-0812">Transmembrane</keyword>
<evidence type="ECO:0000313" key="16">
    <source>
        <dbReference type="Proteomes" id="UP000253517"/>
    </source>
</evidence>
<protein>
    <recommendedName>
        <fullName evidence="4 14">Undecaprenyl-diphosphatase</fullName>
        <ecNumber evidence="3 14">3.6.1.27</ecNumber>
    </recommendedName>
    <alternativeName>
        <fullName evidence="12 14">Bacitracin resistance protein</fullName>
    </alternativeName>
    <alternativeName>
        <fullName evidence="11 14">Undecaprenyl pyrophosphate phosphatase</fullName>
    </alternativeName>
</protein>
<sequence length="270" mass="29153">MTLLEALILGVLQGLTEFLPVSSSGHLEIGKVLLSLKLAGNESLMFTVVVHFATALATMFVYRKDIGRLLNGLLQFKNNDETRFAGLVLISMVPAGIVGLLFEKEIETLFEGRIALVGSMLIVTGLLLFIADKSRTTLKKITPLSAFVVGIAQAIAILPGISRSGATISTSVILGIDRDNAARFSFLMVIPIIFGKIILDAGDLIQELSEIQGTATVPFSAMAGGFISAFVVGVLACRLMISMVKNAQLKYFSFYCFVVGFISIVSYYYY</sequence>
<evidence type="ECO:0000313" key="15">
    <source>
        <dbReference type="EMBL" id="RCX03268.1"/>
    </source>
</evidence>
<dbReference type="Proteomes" id="UP000253517">
    <property type="component" value="Unassembled WGS sequence"/>
</dbReference>
<name>A0A369A4D9_9FLAO</name>
<evidence type="ECO:0000256" key="12">
    <source>
        <dbReference type="ARBA" id="ARBA00032932"/>
    </source>
</evidence>
<evidence type="ECO:0000256" key="10">
    <source>
        <dbReference type="ARBA" id="ARBA00023251"/>
    </source>
</evidence>
<comment type="catalytic activity">
    <reaction evidence="13 14">
        <text>di-trans,octa-cis-undecaprenyl diphosphate + H2O = di-trans,octa-cis-undecaprenyl phosphate + phosphate + H(+)</text>
        <dbReference type="Rhea" id="RHEA:28094"/>
        <dbReference type="ChEBI" id="CHEBI:15377"/>
        <dbReference type="ChEBI" id="CHEBI:15378"/>
        <dbReference type="ChEBI" id="CHEBI:43474"/>
        <dbReference type="ChEBI" id="CHEBI:58405"/>
        <dbReference type="ChEBI" id="CHEBI:60392"/>
        <dbReference type="EC" id="3.6.1.27"/>
    </reaction>
</comment>
<comment type="caution">
    <text evidence="15">The sequence shown here is derived from an EMBL/GenBank/DDBJ whole genome shotgun (WGS) entry which is preliminary data.</text>
</comment>
<organism evidence="15 16">
    <name type="scientific">Schleiferia thermophila</name>
    <dbReference type="NCBI Taxonomy" id="884107"/>
    <lineage>
        <taxon>Bacteria</taxon>
        <taxon>Pseudomonadati</taxon>
        <taxon>Bacteroidota</taxon>
        <taxon>Flavobacteriia</taxon>
        <taxon>Flavobacteriales</taxon>
        <taxon>Schleiferiaceae</taxon>
        <taxon>Schleiferia</taxon>
    </lineage>
</organism>
<evidence type="ECO:0000256" key="8">
    <source>
        <dbReference type="ARBA" id="ARBA00022989"/>
    </source>
</evidence>
<dbReference type="HAMAP" id="MF_01006">
    <property type="entry name" value="Undec_diphosphatase"/>
    <property type="match status" value="1"/>
</dbReference>
<keyword evidence="14" id="KW-0573">Peptidoglycan synthesis</keyword>
<evidence type="ECO:0000256" key="5">
    <source>
        <dbReference type="ARBA" id="ARBA00022475"/>
    </source>
</evidence>
<keyword evidence="10 14" id="KW-0046">Antibiotic resistance</keyword>
<dbReference type="EC" id="3.6.1.27" evidence="3 14"/>
<gene>
    <name evidence="14" type="primary">uppP</name>
    <name evidence="15" type="ORF">DES35_103150</name>
</gene>
<dbReference type="EMBL" id="QPJS01000003">
    <property type="protein sequence ID" value="RCX03268.1"/>
    <property type="molecule type" value="Genomic_DNA"/>
</dbReference>
<evidence type="ECO:0000256" key="9">
    <source>
        <dbReference type="ARBA" id="ARBA00023136"/>
    </source>
</evidence>
<evidence type="ECO:0000256" key="14">
    <source>
        <dbReference type="HAMAP-Rule" id="MF_01006"/>
    </source>
</evidence>
<feature type="transmembrane region" description="Helical" evidence="14">
    <location>
        <begin position="251"/>
        <end position="269"/>
    </location>
</feature>